<keyword evidence="11" id="KW-0130">Cell adhesion</keyword>
<feature type="domain" description="Cadherin" evidence="26">
    <location>
        <begin position="856"/>
        <end position="960"/>
    </location>
</feature>
<feature type="domain" description="Cadherin" evidence="26">
    <location>
        <begin position="1529"/>
        <end position="1627"/>
    </location>
</feature>
<dbReference type="FunFam" id="2.60.40.60:FF:000041">
    <property type="entry name" value="FAT atypical cadherin 1"/>
    <property type="match status" value="1"/>
</dbReference>
<dbReference type="FunFam" id="2.60.40.60:FF:000089">
    <property type="entry name" value="FAT atypical cadherin 1"/>
    <property type="match status" value="1"/>
</dbReference>
<feature type="domain" description="Cadherin" evidence="26">
    <location>
        <begin position="3289"/>
        <end position="3393"/>
    </location>
</feature>
<dbReference type="Gene3D" id="2.60.40.60">
    <property type="entry name" value="Cadherins"/>
    <property type="match status" value="33"/>
</dbReference>
<feature type="domain" description="Cadherin" evidence="26">
    <location>
        <begin position="1735"/>
        <end position="1839"/>
    </location>
</feature>
<dbReference type="GO" id="GO:0007156">
    <property type="term" value="P:homophilic cell adhesion via plasma membrane adhesion molecules"/>
    <property type="evidence" value="ECO:0007669"/>
    <property type="project" value="InterPro"/>
</dbReference>
<keyword evidence="6 21" id="KW-0245">EGF-like domain</keyword>
<dbReference type="InterPro" id="IPR000742">
    <property type="entry name" value="EGF"/>
</dbReference>
<dbReference type="FunFam" id="2.60.40.60:FF:000039">
    <property type="entry name" value="FAT atypical cadherin 3"/>
    <property type="match status" value="1"/>
</dbReference>
<dbReference type="FunFam" id="2.60.40.60:FF:000080">
    <property type="entry name" value="FAT atypical cadherin 1"/>
    <property type="match status" value="1"/>
</dbReference>
<evidence type="ECO:0000256" key="9">
    <source>
        <dbReference type="ARBA" id="ARBA00022737"/>
    </source>
</evidence>
<dbReference type="PANTHER" id="PTHR24026:SF125">
    <property type="entry name" value="FAT-LIKE CADHERIN-RELATED TUMOR SUPPRESSOR HOMOLOG"/>
    <property type="match status" value="1"/>
</dbReference>
<dbReference type="InterPro" id="IPR020894">
    <property type="entry name" value="Cadherin_CS"/>
</dbReference>
<evidence type="ECO:0000256" key="17">
    <source>
        <dbReference type="ARBA" id="ARBA00023180"/>
    </source>
</evidence>
<reference evidence="28" key="2">
    <citation type="journal article" date="2013" name="Nat. Commun.">
        <title>Genome of the Chinese tree shrew.</title>
        <authorList>
            <person name="Fan Y."/>
            <person name="Huang Z.Y."/>
            <person name="Cao C.C."/>
            <person name="Chen C.S."/>
            <person name="Chen Y.X."/>
            <person name="Fan D.D."/>
            <person name="He J."/>
            <person name="Hou H.L."/>
            <person name="Hu L."/>
            <person name="Hu X.T."/>
            <person name="Jiang X.T."/>
            <person name="Lai R."/>
            <person name="Lang Y.S."/>
            <person name="Liang B."/>
            <person name="Liao S.G."/>
            <person name="Mu D."/>
            <person name="Ma Y.Y."/>
            <person name="Niu Y.Y."/>
            <person name="Sun X.Q."/>
            <person name="Xia J.Q."/>
            <person name="Xiao J."/>
            <person name="Xiong Z.Q."/>
            <person name="Xu L."/>
            <person name="Yang L."/>
            <person name="Zhang Y."/>
            <person name="Zhao W."/>
            <person name="Zhao X.D."/>
            <person name="Zheng Y.T."/>
            <person name="Zhou J.M."/>
            <person name="Zhu Y.B."/>
            <person name="Zhang G.J."/>
            <person name="Wang J."/>
            <person name="Yao Y.G."/>
        </authorList>
    </citation>
    <scope>NUCLEOTIDE SEQUENCE [LARGE SCALE GENOMIC DNA]</scope>
</reference>
<feature type="disulfide bond" evidence="21">
    <location>
        <begin position="4149"/>
        <end position="4158"/>
    </location>
</feature>
<keyword evidence="17" id="KW-0325">Glycoprotein</keyword>
<dbReference type="SMART" id="SM00112">
    <property type="entry name" value="CA"/>
    <property type="match status" value="32"/>
</dbReference>
<dbReference type="FunFam" id="2.60.40.60:FF:000065">
    <property type="entry name" value="FAT atypical cadherin 1"/>
    <property type="match status" value="1"/>
</dbReference>
<feature type="domain" description="Cadherin" evidence="26">
    <location>
        <begin position="961"/>
        <end position="1065"/>
    </location>
</feature>
<feature type="domain" description="Cadherin" evidence="26">
    <location>
        <begin position="2559"/>
        <end position="2660"/>
    </location>
</feature>
<feature type="domain" description="Cadherin" evidence="26">
    <location>
        <begin position="2661"/>
        <end position="2764"/>
    </location>
</feature>
<dbReference type="SMART" id="SM00282">
    <property type="entry name" value="LamG"/>
    <property type="match status" value="1"/>
</dbReference>
<dbReference type="FunFam" id="2.60.40.60:FF:000210">
    <property type="entry name" value="FAT atypical cadherin 2"/>
    <property type="match status" value="1"/>
</dbReference>
<feature type="domain" description="Cadherin" evidence="26">
    <location>
        <begin position="1278"/>
        <end position="1421"/>
    </location>
</feature>
<feature type="domain" description="Cadherin" evidence="26">
    <location>
        <begin position="3497"/>
        <end position="3601"/>
    </location>
</feature>
<keyword evidence="10 20" id="KW-0106">Calcium</keyword>
<feature type="domain" description="Cadherin" evidence="26">
    <location>
        <begin position="1173"/>
        <end position="1282"/>
    </location>
</feature>
<evidence type="ECO:0000256" key="10">
    <source>
        <dbReference type="ARBA" id="ARBA00022837"/>
    </source>
</evidence>
<dbReference type="FunFam" id="2.60.40.60:FF:000207">
    <property type="entry name" value="FAT atypical cadherin 2"/>
    <property type="match status" value="1"/>
</dbReference>
<dbReference type="Gene3D" id="2.60.120.200">
    <property type="match status" value="1"/>
</dbReference>
<dbReference type="FunFam" id="2.60.40.60:FF:000075">
    <property type="entry name" value="FAT atypical cadherin 1"/>
    <property type="match status" value="1"/>
</dbReference>
<dbReference type="FunFam" id="2.60.40.60:FF:000021">
    <property type="entry name" value="FAT atypical cadherin 1"/>
    <property type="match status" value="2"/>
</dbReference>
<dbReference type="InterPro" id="IPR001791">
    <property type="entry name" value="Laminin_G"/>
</dbReference>
<dbReference type="FunFam" id="2.60.40.60:FF:000079">
    <property type="entry name" value="FAT atypical cadherin 1"/>
    <property type="match status" value="1"/>
</dbReference>
<evidence type="ECO:0000256" key="2">
    <source>
        <dbReference type="ARBA" id="ARBA00004282"/>
    </source>
</evidence>
<dbReference type="FunFam" id="2.60.40.60:FF:000186">
    <property type="entry name" value="FAT atypical cadherin 2"/>
    <property type="match status" value="1"/>
</dbReference>
<feature type="domain" description="Cadherin" evidence="26">
    <location>
        <begin position="2351"/>
        <end position="2451"/>
    </location>
</feature>
<dbReference type="PROSITE" id="PS00232">
    <property type="entry name" value="CADHERIN_1"/>
    <property type="match status" value="11"/>
</dbReference>
<dbReference type="SUPFAM" id="SSF49313">
    <property type="entry name" value="Cadherin-like"/>
    <property type="match status" value="33"/>
</dbReference>
<feature type="domain" description="Cadherin" evidence="26">
    <location>
        <begin position="1066"/>
        <end position="1172"/>
    </location>
</feature>
<comment type="function">
    <text evidence="18">Involved in the regulation of cell migration. May be involved in mediating the organization of the parallel fibers of granule cells during cerebellar development.</text>
</comment>
<dbReference type="CDD" id="cd00110">
    <property type="entry name" value="LamG"/>
    <property type="match status" value="1"/>
</dbReference>
<dbReference type="CDD" id="cd00054">
    <property type="entry name" value="EGF_CA"/>
    <property type="match status" value="2"/>
</dbReference>
<dbReference type="PROSITE" id="PS50268">
    <property type="entry name" value="CADHERIN_2"/>
    <property type="match status" value="32"/>
</dbReference>
<dbReference type="FunFam" id="2.60.40.60:FF:000032">
    <property type="entry name" value="FAT atypical cadherin 1"/>
    <property type="match status" value="1"/>
</dbReference>
<dbReference type="FunFam" id="2.10.25.10:FF:000057">
    <property type="entry name" value="protocadherin Fat 1 isoform X2"/>
    <property type="match status" value="1"/>
</dbReference>
<feature type="domain" description="Cadherin" evidence="26">
    <location>
        <begin position="1840"/>
        <end position="1937"/>
    </location>
</feature>
<evidence type="ECO:0000256" key="19">
    <source>
        <dbReference type="ARBA" id="ARBA00070343"/>
    </source>
</evidence>
<evidence type="ECO:0000256" key="6">
    <source>
        <dbReference type="ARBA" id="ARBA00022536"/>
    </source>
</evidence>
<dbReference type="FunFam" id="2.60.40.60:FF:000197">
    <property type="entry name" value="FAT atypical cadherin 2"/>
    <property type="match status" value="1"/>
</dbReference>
<evidence type="ECO:0000259" key="25">
    <source>
        <dbReference type="PROSITE" id="PS50026"/>
    </source>
</evidence>
<dbReference type="FunFam" id="2.60.40.60:FF:000053">
    <property type="entry name" value="FAT atypical cadherin 3"/>
    <property type="match status" value="1"/>
</dbReference>
<dbReference type="FunFam" id="2.60.40.60:FF:000116">
    <property type="entry name" value="Dachsous cadherin-related 2"/>
    <property type="match status" value="1"/>
</dbReference>
<feature type="domain" description="Cadherin" evidence="26">
    <location>
        <begin position="2250"/>
        <end position="2350"/>
    </location>
</feature>
<feature type="domain" description="Cadherin" evidence="26">
    <location>
        <begin position="1422"/>
        <end position="1513"/>
    </location>
</feature>
<gene>
    <name evidence="27" type="ORF">TREES_T100017759</name>
</gene>
<feature type="domain" description="Cadherin" evidence="26">
    <location>
        <begin position="1938"/>
        <end position="2051"/>
    </location>
</feature>
<dbReference type="eggNOG" id="KOG1219">
    <property type="taxonomic scope" value="Eukaryota"/>
</dbReference>
<dbReference type="FunFam" id="2.60.40.60:FF:000178">
    <property type="entry name" value="Protocadherin Fat 2"/>
    <property type="match status" value="1"/>
</dbReference>
<accession>L9KN28</accession>
<dbReference type="SUPFAM" id="SSF57196">
    <property type="entry name" value="EGF/Laminin"/>
    <property type="match status" value="2"/>
</dbReference>
<name>L9KN28_TUPCH</name>
<dbReference type="InterPro" id="IPR002126">
    <property type="entry name" value="Cadherin-like_dom"/>
</dbReference>
<keyword evidence="13 23" id="KW-1133">Transmembrane helix</keyword>
<evidence type="ECO:0000256" key="15">
    <source>
        <dbReference type="ARBA" id="ARBA00023136"/>
    </source>
</evidence>
<dbReference type="Pfam" id="PF00028">
    <property type="entry name" value="Cadherin"/>
    <property type="match status" value="28"/>
</dbReference>
<feature type="domain" description="Cadherin" evidence="26">
    <location>
        <begin position="503"/>
        <end position="598"/>
    </location>
</feature>
<dbReference type="FunFam" id="2.60.40.60:FF:000194">
    <property type="entry name" value="FAT atypical cadherin 2"/>
    <property type="match status" value="1"/>
</dbReference>
<dbReference type="GO" id="GO:0005886">
    <property type="term" value="C:plasma membrane"/>
    <property type="evidence" value="ECO:0007669"/>
    <property type="project" value="UniProtKB-SubCell"/>
</dbReference>
<dbReference type="FunFam" id="2.60.40.60:FF:000015">
    <property type="entry name" value="FAT atypical cadherin 1"/>
    <property type="match status" value="1"/>
</dbReference>
<dbReference type="InterPro" id="IPR015919">
    <property type="entry name" value="Cadherin-like_sf"/>
</dbReference>
<dbReference type="FunFam" id="2.60.40.60:FF:000215">
    <property type="entry name" value="FAT atypical cadherin 2"/>
    <property type="match status" value="1"/>
</dbReference>
<feature type="domain" description="Cadherin" evidence="26">
    <location>
        <begin position="2452"/>
        <end position="2558"/>
    </location>
</feature>
<evidence type="ECO:0000256" key="12">
    <source>
        <dbReference type="ARBA" id="ARBA00022949"/>
    </source>
</evidence>
<feature type="domain" description="Cadherin" evidence="26">
    <location>
        <begin position="2765"/>
        <end position="2871"/>
    </location>
</feature>
<dbReference type="FunFam" id="2.60.40.60:FF:000198">
    <property type="entry name" value="Protocadherin Fat 2"/>
    <property type="match status" value="1"/>
</dbReference>
<dbReference type="FunFam" id="2.60.40.60:FF:000066">
    <property type="entry name" value="FAT atypical cadherin 1"/>
    <property type="match status" value="1"/>
</dbReference>
<protein>
    <recommendedName>
        <fullName evidence="19">Protocadherin Fat 2</fullName>
    </recommendedName>
</protein>
<feature type="disulfide bond" evidence="21">
    <location>
        <begin position="4187"/>
        <end position="4196"/>
    </location>
</feature>
<comment type="subcellular location">
    <subcellularLocation>
        <location evidence="2">Cell junction</location>
    </subcellularLocation>
    <subcellularLocation>
        <location evidence="1">Cell membrane</location>
        <topology evidence="1">Single-pass membrane protein</topology>
    </subcellularLocation>
    <subcellularLocation>
        <location evidence="3">Golgi apparatus</location>
        <location evidence="3">trans-Golgi network</location>
    </subcellularLocation>
</comment>
<evidence type="ECO:0000256" key="3">
    <source>
        <dbReference type="ARBA" id="ARBA00004601"/>
    </source>
</evidence>
<feature type="domain" description="Laminin G" evidence="24">
    <location>
        <begin position="3948"/>
        <end position="4119"/>
    </location>
</feature>
<evidence type="ECO:0000259" key="26">
    <source>
        <dbReference type="PROSITE" id="PS50268"/>
    </source>
</evidence>
<dbReference type="PROSITE" id="PS01186">
    <property type="entry name" value="EGF_2"/>
    <property type="match status" value="1"/>
</dbReference>
<dbReference type="STRING" id="246437.L9KN28"/>
<dbReference type="PROSITE" id="PS50025">
    <property type="entry name" value="LAM_G_DOMAIN"/>
    <property type="match status" value="1"/>
</dbReference>
<feature type="domain" description="Cadherin" evidence="26">
    <location>
        <begin position="3707"/>
        <end position="3817"/>
    </location>
</feature>
<keyword evidence="12" id="KW-0965">Cell junction</keyword>
<evidence type="ECO:0000313" key="27">
    <source>
        <dbReference type="EMBL" id="ELW64355.1"/>
    </source>
</evidence>
<evidence type="ECO:0000256" key="1">
    <source>
        <dbReference type="ARBA" id="ARBA00004162"/>
    </source>
</evidence>
<feature type="domain" description="EGF-like" evidence="25">
    <location>
        <begin position="4122"/>
        <end position="4159"/>
    </location>
</feature>
<dbReference type="FunFam" id="2.60.40.60:FF:000024">
    <property type="entry name" value="FAT atypical cadherin 3"/>
    <property type="match status" value="1"/>
</dbReference>
<evidence type="ECO:0000256" key="5">
    <source>
        <dbReference type="ARBA" id="ARBA00022475"/>
    </source>
</evidence>
<keyword evidence="8" id="KW-0732">Signal</keyword>
<evidence type="ECO:0000256" key="14">
    <source>
        <dbReference type="ARBA" id="ARBA00023034"/>
    </source>
</evidence>
<feature type="domain" description="EGF-like" evidence="25">
    <location>
        <begin position="4161"/>
        <end position="4197"/>
    </location>
</feature>
<dbReference type="InterPro" id="IPR001881">
    <property type="entry name" value="EGF-like_Ca-bd_dom"/>
</dbReference>
<evidence type="ECO:0000256" key="16">
    <source>
        <dbReference type="ARBA" id="ARBA00023157"/>
    </source>
</evidence>
<keyword evidence="7 23" id="KW-0812">Transmembrane</keyword>
<keyword evidence="28" id="KW-1185">Reference proteome</keyword>
<dbReference type="FunFam" id="2.60.40.60:FF:000071">
    <property type="entry name" value="FAT atypical cadherin 1"/>
    <property type="match status" value="1"/>
</dbReference>
<reference evidence="28" key="1">
    <citation type="submission" date="2012-07" db="EMBL/GenBank/DDBJ databases">
        <title>Genome of the Chinese tree shrew, a rising model animal genetically related to primates.</title>
        <authorList>
            <person name="Zhang G."/>
            <person name="Fan Y."/>
            <person name="Yao Y."/>
            <person name="Huang Z."/>
        </authorList>
    </citation>
    <scope>NUCLEOTIDE SEQUENCE [LARGE SCALE GENOMIC DNA]</scope>
</reference>
<keyword evidence="16 21" id="KW-1015">Disulfide bond</keyword>
<feature type="region of interest" description="Disordered" evidence="22">
    <location>
        <begin position="4370"/>
        <end position="4390"/>
    </location>
</feature>
<dbReference type="GO" id="GO:0005509">
    <property type="term" value="F:calcium ion binding"/>
    <property type="evidence" value="ECO:0007669"/>
    <property type="project" value="UniProtKB-UniRule"/>
</dbReference>
<evidence type="ECO:0000256" key="7">
    <source>
        <dbReference type="ARBA" id="ARBA00022692"/>
    </source>
</evidence>
<feature type="domain" description="Cadherin" evidence="26">
    <location>
        <begin position="2979"/>
        <end position="3087"/>
    </location>
</feature>
<dbReference type="PROSITE" id="PS00022">
    <property type="entry name" value="EGF_1"/>
    <property type="match status" value="2"/>
</dbReference>
<dbReference type="FunFam" id="2.60.40.60:FF:000059">
    <property type="entry name" value="FAT atypical cadherin 3"/>
    <property type="match status" value="1"/>
</dbReference>
<evidence type="ECO:0000256" key="13">
    <source>
        <dbReference type="ARBA" id="ARBA00022989"/>
    </source>
</evidence>
<dbReference type="Pfam" id="PF00008">
    <property type="entry name" value="EGF"/>
    <property type="match status" value="2"/>
</dbReference>
<keyword evidence="14" id="KW-0333">Golgi apparatus</keyword>
<dbReference type="InParanoid" id="L9KN28"/>
<feature type="domain" description="Cadherin" evidence="26">
    <location>
        <begin position="3394"/>
        <end position="3496"/>
    </location>
</feature>
<dbReference type="GO" id="GO:0005794">
    <property type="term" value="C:Golgi apparatus"/>
    <property type="evidence" value="ECO:0007669"/>
    <property type="project" value="UniProtKB-SubCell"/>
</dbReference>
<dbReference type="SMART" id="SM00179">
    <property type="entry name" value="EGF_CA"/>
    <property type="match status" value="2"/>
</dbReference>
<dbReference type="PRINTS" id="PR00205">
    <property type="entry name" value="CADHERIN"/>
</dbReference>
<feature type="domain" description="Cadherin" evidence="26">
    <location>
        <begin position="1628"/>
        <end position="1734"/>
    </location>
</feature>
<feature type="domain" description="Cadherin" evidence="26">
    <location>
        <begin position="705"/>
        <end position="804"/>
    </location>
</feature>
<evidence type="ECO:0000256" key="8">
    <source>
        <dbReference type="ARBA" id="ARBA00022729"/>
    </source>
</evidence>
<keyword evidence="9" id="KW-0677">Repeat</keyword>
<feature type="domain" description="Cadherin" evidence="26">
    <location>
        <begin position="175"/>
        <end position="289"/>
    </location>
</feature>
<evidence type="ECO:0000256" key="18">
    <source>
        <dbReference type="ARBA" id="ARBA00057445"/>
    </source>
</evidence>
<proteinExistence type="predicted"/>
<feature type="domain" description="Cadherin" evidence="26">
    <location>
        <begin position="599"/>
        <end position="704"/>
    </location>
</feature>
<keyword evidence="15 23" id="KW-0472">Membrane</keyword>
<dbReference type="FunCoup" id="L9KN28">
    <property type="interactions" value="65"/>
</dbReference>
<dbReference type="FunFam" id="2.60.40.60:FF:000026">
    <property type="entry name" value="FAT atypical cadherin 1"/>
    <property type="match status" value="2"/>
</dbReference>
<dbReference type="GO" id="GO:0070161">
    <property type="term" value="C:anchoring junction"/>
    <property type="evidence" value="ECO:0007669"/>
    <property type="project" value="UniProtKB-SubCell"/>
</dbReference>
<evidence type="ECO:0000256" key="22">
    <source>
        <dbReference type="SAM" id="MobiDB-lite"/>
    </source>
</evidence>
<dbReference type="FunFam" id="2.60.40.60:FF:000061">
    <property type="entry name" value="FAT atypical cadherin 3"/>
    <property type="match status" value="1"/>
</dbReference>
<evidence type="ECO:0000256" key="4">
    <source>
        <dbReference type="ARBA" id="ARBA00011738"/>
    </source>
</evidence>
<dbReference type="FunFam" id="2.60.40.60:FF:000037">
    <property type="entry name" value="FAT atypical cadherin 1"/>
    <property type="match status" value="2"/>
</dbReference>
<dbReference type="Pfam" id="PF02210">
    <property type="entry name" value="Laminin_G_2"/>
    <property type="match status" value="1"/>
</dbReference>
<evidence type="ECO:0000256" key="20">
    <source>
        <dbReference type="PROSITE-ProRule" id="PRU00043"/>
    </source>
</evidence>
<dbReference type="PANTHER" id="PTHR24026">
    <property type="entry name" value="FAT ATYPICAL CADHERIN-RELATED"/>
    <property type="match status" value="1"/>
</dbReference>
<evidence type="ECO:0000313" key="28">
    <source>
        <dbReference type="Proteomes" id="UP000011518"/>
    </source>
</evidence>
<dbReference type="EMBL" id="KB320738">
    <property type="protein sequence ID" value="ELW64355.1"/>
    <property type="molecule type" value="Genomic_DNA"/>
</dbReference>
<feature type="domain" description="Cadherin" evidence="26">
    <location>
        <begin position="3187"/>
        <end position="3288"/>
    </location>
</feature>
<feature type="domain" description="Cadherin" evidence="26">
    <location>
        <begin position="290"/>
        <end position="397"/>
    </location>
</feature>
<dbReference type="SUPFAM" id="SSF49899">
    <property type="entry name" value="Concanavalin A-like lectins/glucanases"/>
    <property type="match status" value="1"/>
</dbReference>
<evidence type="ECO:0000256" key="23">
    <source>
        <dbReference type="SAM" id="Phobius"/>
    </source>
</evidence>
<dbReference type="PROSITE" id="PS50026">
    <property type="entry name" value="EGF_3"/>
    <property type="match status" value="2"/>
</dbReference>
<sequence length="4521" mass="498840">MSNIQSSAWHLREARYCVLLNLIRVSSPHQWKFWGESVCLTHNGMSNIQSSAWHLREARYCVLLNDLGGPKRPSQYKPLLHKQMQHSLAGPNFQTCWNPAFTGRTEKEEQFRARLLSLDSWLKSGEPWKILGKGGSRTFFTMTVALLGFAIFLLHCVTCKKLVEGTISPSSWRFTHSLYNATIYENSAPKTYVESFVKMGMYLEEPQWAVRYRIISGDVANVFKTEEYVVGNFCFLRIRTKSSNTALLNREVRDSYTLIIQATEKTLEFEALTRVDVHILDQNDLRPLFSPPSYRVTISEDLPLRSPICKVTATDADLGQNAEFYYAFNTRSEMFAIHPTSGVVTVAGKLNVTWRGKYELQVLAVDRMRKISEGNGFGNLAALVIHVEPTLRKPPAIASVVVTPPDSNEGTTYATVVVDANNAGAEVDSLNVVGGDPGKHFKAIKSYARSNEFSLVSIKDINWIEHLHGFNLSLQARSGPRPFYSQIRGFHLPASKLAALKFEKAVYRVQLSEFSPPGSRVVMVKVTPAFPNLQYVLKPSSQSAGFKLNAHSGLITTTKLMDFHDQTRYELHIRTSPGRASTTVVVDIVDCNNHAPVFNRSSYEGTLDENIPPGTSVLTVTATDRDHGENGCIIYSIAGPKVLPFSIDPYLGVISTSKPMDYELMKRIYNFRVRASDWGSPFRREREVSISLRLKNLNDNQPVFEEVNCTGSIRQDWPIGKSVMTVSAIDVDELQNLKYEIVSGNELGYFDLNHFSGVISLKRSFMNLTAGQPTSYSLKITASDGKNYASPTTLNVTVVKDPHFEVPISCDKTGVLTHFTKAILHYVGLQNMESSDEEFTALSTYQINHHPPQFEDHFPQSIDVLERVPVNTPLARLAATDPDAGFNGKLVYVVADGNEEGCFDIELETGLLTVAAPLDYETTSFYVLNITVYDLGTPQKSSWKLLTVNVKDWNDNAPRFPPGGYQLTISEDTEVGTTIAELKTKDADSEDNGRVRYTLLSPTEKFSLHPLTGELVVTGHLDRESEPQYILKVEARDQPSKGHQLFSVTDLLVTLEDANDNSPQCITEHSSLKVPEDLPPGTILTFLDASDPDLGPAGEVRYVLLNDAHGTFRVDLMTGALSLERELDFEKQAGYNLSLWASDGGRPLARRTLCHVEVIVLDVNENLHPPHFASFVHQGQVQENSPSGTQVMIVAARDDDSGLDGELQYSLRAGTSLAAFSINQDTGMIQTMAPLDREFASYYWLTVLAVDKGSVPLSSVTEVYIEVMDVNDNPPRMSRPVFYPSILEDAPSGTSVLQLEAWDPDSISEGKLTFNITSGNHMGFFAIHPFTGLLSTAQQLDREKKDEHILEVSNGHKLITGIQKPPEGGIYGAKAGLGATGKSLALWLMKVTVQDNGEPSLKSTSRVVVRILDVNDNPPTFSHKLFNVRLPERLSPMSPGPVYRLVASDPDEGFNGKITYSIEESDEEGFSIDPVTGMVSSSSTFAAGEYNILTIKATDNGQPPLSASVRLHIEWIPQPRPSSIPLAFDETHYSFTVMETDPVNHMVGVISVEGRPGLFWFNISGGDKDMDFDIEKTTGSIVIARPLDTRRRSSYNLTVEVTDGSHTIATQVYIFMIANINHHRPQFLEAQYEVRVPQDTLPGVELLQVQAMDQDKGKGLIYTIHGSQDPESASLFQLDPSSGVLVTVGKLDLSSGPSQHTLTVMVRDQEMPIKRNFVWVTIYVEDGNLHPPHFTQLHYEASVPDTTAPGTELLQVRAADSDRGANAEVHYSLLKGNSEGFFNINALLGIITVAQKLDQASHAQHTLTVKAEDQGSPKRHDLATVIIHVYPSDSSAPIFSKAEYFVEIPESIPVGSPILLVSATSSSEVTYELREGNKDGVFSMNSYSGLISTQKNLDHEKISSYQLKIRGSNMAGAFADVMVLVYIIDENDNAPTFSKSTFVGQISEAAPLYSMIMDKNNNPLVIHAFDSDKEANSLLVYEILEPEALKFFRVDPSMGTLTIVSEMDYESMPSFQFSVYVHDQGNAILFAPRPAQVIINIGDVNDSPPRFSDQIYEVAVMGPTHPGMELLVVQASDDDSEVTYSIKTGNADDAVAIHPITGRISVLNPALLGLSRKLTIRASDGLYQDTALVKISFTEILDKSLQFHQDVYRASVEENLQDRKALVIFDVLGNHLNDTLSYFLLNGTDAFQMVKSAGVLQTKGVAFDRERQDTHTVAVEVRDNRAPQRVAQAMVRISVKDVNDNPPKFKHLPYYTIIQDGTEPGDVLFQVSATDEDLGANGVITYAFAEDYIYFRIDPYLGDITLKKPFDYQALNKYRLKVIAQDGGTPSLQTEEEVLVTVRNKSNPLFQSPYYKVKVPENITLYTPILHTQARSPEGLRLIYNIVEEEPLMLFTTDFKTGVLTVTGPLDYESKTKHVFTVRATDTALGSFSEATVEVLVEDINDNPPTFSQLVYTTSVSEGLPAQTPVIQLLASDQDSGKNRDVSYQIVEDGSNVSKFFQINGSTGEMSTVQELDYESQQHFHVKVRAMDRGDPPLTGETLVVVNVSDVNDNPPEFRQPQYEANVSELATCGHLVLKVQALDPDSRDTSHLEYLILSGNQDRHFSINSSSGIISMFNLCKKHLDSSYNLRVGASDGVFRATVPVYINTTNANKYSPEFQQHVYEAELAENAKVGTKVIELLAIDKDSGPYGTVDYTIINKLAGEKFSINPSGQITTLQKLDRENSTERVIAIKVMAQDGGGRVAFCTVKIILTDENDNPPQFKASEYTVSVQSNVSKDSPVIQVLAYDADEGQNADVTYSVDSTEELAEEIIEVNPITGVVKVKESLVGLENRAFDFKIKAQDGGPPHWDSLVPVRLQVVSNEMPLPKFTEPLYTFSASEDLPEGSEIGFVKAVAAQDPVIYSLVQGTTPESNKDGVFSLDPDTGILKVRKAMDHEFTKWYQIYVMAHCLHNGTDLVSLVSVNIQVKDVNDNRPIFEADPYKAVLTENMPVGTSVIQVTANDQDTGRDGQVSYRLSGEPGSNVHELFTIDSKSGWITTLQELDCETHQTHRFYVVAYDHGQPTQLSSQALVEVSITDENDNAPRFASEDYRGSVIENSEPGELVATLKTLDADISEQNRQVTCYITEGDPLGQFGISQAGDEWRISSRKTLDREHIAKYLLRITASDGKFQASVTVEIFVLDINDNSPQCSQVREDVSPGHLVLKVSATDLDTDTNAQITYSLHGPGVNEFKLHPHTGELTTLTALDRERKDTYSLVAKATDGGGRSCQADVTLHVEDVNDNAPRFFPSHCTVAVFDNTTVKTPVAVVFARDPDQGTNAQVVYSLTDSAEGHFSIDATTGVIRLEKPLQVKPQVALELTVRASDLGTPIPLSTLGTVTVSVVGLEDYLPVFLNTEHSVQVPEDARPGSEVLHLATLTRPGAEKTSYRMVSGNEQGRFRLDARTGILYVNRSLDFETSPKYFLSIECSRKGSSSLSDMTTIVVNITDVNEYRPRFPQELYDTRVLENAIVGDIILTVSATDEDGPLNSAITYSLVGGNQLGHFTVHPKTGELQVAKALDWEQTSSYSLRLRATDSGQPPLHEDTNITVQVVDVNDNPPRFFQLNYSTTVQENSPIGSKVLQLILSDPDSPENGPPYSFRITKGNTGSAFRVTPDGWLVTTASLSRRVQEWYQLQIEVSDSGMPSLSSSTSVRVHVTERSHYPPSALPLEIFITISEEEFQGGMVGKIHATDRDPQDMLTYSLMGEETLGRRFSVGTSDGKIIAAQGLPHGRYSFNVTVSDGTFTTIAGVHVHVWHMGREALQHALWMGINQLTPEDLLSDHWRNLQRFLSNKLDIKRANIHLASLQPAEAMAGVDVLLVFEGHSGTVYKLQELASIITRSAKEMEHSVGIQMRSAMPVVPCQGPSCQGQICQETVHLDPKVGPMYSTARLSILTPRHHLERNCSCNGTATRFGGQSYIRYRPPDARKWHIHFYLKTLQPQAIVLFTNETASISLKLTNGIPQLEYRCPGGFYGNLSSQRHVNDQEWHSILVEEMDTSIRLLVDNMGNASLAIPENCQGLISERHLLLGGLVLSHSSSNVSRGFEGCLDAVMVNGEALELLVHGKKVTGLLERQALTQCCVHSDGCSQNPCLNGGMCSQTQGSGYVCKCPPQFSGKHCERGRENCTSTSCLEGGTCISSPEGASCDCPHPYTGDRCEMKARGCSEGHCLVTPAIKRGDWGQQELLIILVAIVLIIIVTGGMLLYCRRCKSHKPVAMEDPDLLARSVGVDTQTMPAIELNPLSTSSCNNLSQPEPCKTSVPNELVTFGPSSKQRPMVCSVPPRLPPAVVPSDNEAVIKRTWSGEEMVYPTGATVWPPTYSRKECWEYPHSAVTQGPRPPSPHHHPSAVMPDSTGLYGGFPFPLELENKRAPLPPRYSNQNLEDLMPPRPPSPRERLLAPCLNEYTAISYYHSKFRQGAGGPCVAEGGYKGVSMRLSRAGPSYADCALEGAPPTDRGQPRPPPNYEGSDMVESDYGSCEEVMF</sequence>
<comment type="subunit">
    <text evidence="4">Homodimer.</text>
</comment>
<evidence type="ECO:0000256" key="21">
    <source>
        <dbReference type="PROSITE-ProRule" id="PRU00076"/>
    </source>
</evidence>
<dbReference type="FunFam" id="2.60.40.60:FF:000033">
    <property type="entry name" value="FAT atypical cadherin 1"/>
    <property type="match status" value="1"/>
</dbReference>
<feature type="domain" description="Cadherin" evidence="26">
    <location>
        <begin position="3602"/>
        <end position="3706"/>
    </location>
</feature>
<feature type="region of interest" description="Disordered" evidence="22">
    <location>
        <begin position="4483"/>
        <end position="4514"/>
    </location>
</feature>
<dbReference type="FunFam" id="2.60.40.60:FF:000058">
    <property type="entry name" value="FAT atypical cadherin 3"/>
    <property type="match status" value="1"/>
</dbReference>
<feature type="domain" description="Cadherin" evidence="26">
    <location>
        <begin position="2148"/>
        <end position="2249"/>
    </location>
</feature>
<dbReference type="FunFam" id="2.60.120.200:FF:000139">
    <property type="entry name" value="FAT atypical cadherin 2"/>
    <property type="match status" value="1"/>
</dbReference>
<comment type="caution">
    <text evidence="21">Lacks conserved residue(s) required for the propagation of feature annotation.</text>
</comment>
<feature type="transmembrane region" description="Helical" evidence="23">
    <location>
        <begin position="4224"/>
        <end position="4244"/>
    </location>
</feature>
<keyword evidence="5" id="KW-1003">Cell membrane</keyword>
<evidence type="ECO:0000256" key="11">
    <source>
        <dbReference type="ARBA" id="ARBA00022889"/>
    </source>
</evidence>
<dbReference type="InterPro" id="IPR013320">
    <property type="entry name" value="ConA-like_dom_sf"/>
</dbReference>
<dbReference type="SMART" id="SM00181">
    <property type="entry name" value="EGF"/>
    <property type="match status" value="2"/>
</dbReference>
<organism evidence="27 28">
    <name type="scientific">Tupaia chinensis</name>
    <name type="common">Chinese tree shrew</name>
    <name type="synonym">Tupaia belangeri chinensis</name>
    <dbReference type="NCBI Taxonomy" id="246437"/>
    <lineage>
        <taxon>Eukaryota</taxon>
        <taxon>Metazoa</taxon>
        <taxon>Chordata</taxon>
        <taxon>Craniata</taxon>
        <taxon>Vertebrata</taxon>
        <taxon>Euteleostomi</taxon>
        <taxon>Mammalia</taxon>
        <taxon>Eutheria</taxon>
        <taxon>Euarchontoglires</taxon>
        <taxon>Scandentia</taxon>
        <taxon>Tupaiidae</taxon>
        <taxon>Tupaia</taxon>
    </lineage>
</organism>
<dbReference type="FunFam" id="2.60.40.60:FF:000051">
    <property type="entry name" value="FAT atypical cadherin 1"/>
    <property type="match status" value="1"/>
</dbReference>
<dbReference type="Gene3D" id="2.10.25.10">
    <property type="entry name" value="Laminin"/>
    <property type="match status" value="2"/>
</dbReference>
<dbReference type="Proteomes" id="UP000011518">
    <property type="component" value="Unassembled WGS sequence"/>
</dbReference>
<evidence type="ECO:0000259" key="24">
    <source>
        <dbReference type="PROSITE" id="PS50025"/>
    </source>
</evidence>
<dbReference type="CDD" id="cd11304">
    <property type="entry name" value="Cadherin_repeat"/>
    <property type="match status" value="33"/>
</dbReference>
<feature type="domain" description="Cadherin" evidence="26">
    <location>
        <begin position="2872"/>
        <end position="2978"/>
    </location>
</feature>
<feature type="domain" description="Cadherin" evidence="26">
    <location>
        <begin position="3088"/>
        <end position="3192"/>
    </location>
</feature>